<organism evidence="1 2">
    <name type="scientific">Apiospora kogelbergensis</name>
    <dbReference type="NCBI Taxonomy" id="1337665"/>
    <lineage>
        <taxon>Eukaryota</taxon>
        <taxon>Fungi</taxon>
        <taxon>Dikarya</taxon>
        <taxon>Ascomycota</taxon>
        <taxon>Pezizomycotina</taxon>
        <taxon>Sordariomycetes</taxon>
        <taxon>Xylariomycetidae</taxon>
        <taxon>Amphisphaeriales</taxon>
        <taxon>Apiosporaceae</taxon>
        <taxon>Apiospora</taxon>
    </lineage>
</organism>
<sequence>MTRFSHLFSYFNQLRPFGWSFSDLCQEVFVKPWTHRQNPVIVDGTGITRPEFDLELCAVEYRKFEELVSPTYDSRVLFLAIDVIAQEHMDSAISQLGLSMWIPRHSQTTVCSQWHIGSSAIEMSQITNSTDSDYNHFDENPNISESDISELLRRELESVSREYKVAVVFYNMDKALGILGDKLNLWGNLPVLDARRIWQHKRQDLREMNLENCMSELSPHCHHLPDQPSAGNNAYHITRILATFGINDEVCTL</sequence>
<comment type="caution">
    <text evidence="1">The sequence shown here is derived from an EMBL/GenBank/DDBJ whole genome shotgun (WGS) entry which is preliminary data.</text>
</comment>
<accession>A0AAW0QPM9</accession>
<keyword evidence="2" id="KW-1185">Reference proteome</keyword>
<evidence type="ECO:0000313" key="1">
    <source>
        <dbReference type="EMBL" id="KAK8101391.1"/>
    </source>
</evidence>
<name>A0AAW0QPM9_9PEZI</name>
<dbReference type="EMBL" id="JAQQWP010000009">
    <property type="protein sequence ID" value="KAK8101391.1"/>
    <property type="molecule type" value="Genomic_DNA"/>
</dbReference>
<evidence type="ECO:0000313" key="2">
    <source>
        <dbReference type="Proteomes" id="UP001392437"/>
    </source>
</evidence>
<reference evidence="1 2" key="1">
    <citation type="submission" date="2023-01" db="EMBL/GenBank/DDBJ databases">
        <title>Analysis of 21 Apiospora genomes using comparative genomics revels a genus with tremendous synthesis potential of carbohydrate active enzymes and secondary metabolites.</title>
        <authorList>
            <person name="Sorensen T."/>
        </authorList>
    </citation>
    <scope>NUCLEOTIDE SEQUENCE [LARGE SCALE GENOMIC DNA]</scope>
    <source>
        <strain evidence="1 2">CBS 117206</strain>
    </source>
</reference>
<gene>
    <name evidence="1" type="ORF">PG999_011765</name>
</gene>
<dbReference type="AlphaFoldDB" id="A0AAW0QPM9"/>
<protein>
    <submittedName>
        <fullName evidence="1">Uncharacterized protein</fullName>
    </submittedName>
</protein>
<proteinExistence type="predicted"/>
<dbReference type="Proteomes" id="UP001392437">
    <property type="component" value="Unassembled WGS sequence"/>
</dbReference>